<evidence type="ECO:0000256" key="4">
    <source>
        <dbReference type="ARBA" id="ARBA00023139"/>
    </source>
</evidence>
<feature type="compositionally biased region" description="Basic and acidic residues" evidence="6">
    <location>
        <begin position="50"/>
        <end position="63"/>
    </location>
</feature>
<dbReference type="EMBL" id="CACRTF010000014">
    <property type="protein sequence ID" value="VYT32297.1"/>
    <property type="molecule type" value="Genomic_DNA"/>
</dbReference>
<reference evidence="8" key="1">
    <citation type="submission" date="2019-11" db="EMBL/GenBank/DDBJ databases">
        <authorList>
            <person name="Feng L."/>
        </authorList>
    </citation>
    <scope>NUCLEOTIDE SEQUENCE</scope>
    <source>
        <strain evidence="8">CbolteaeLFYP116</strain>
    </source>
</reference>
<dbReference type="GeneID" id="23116009"/>
<evidence type="ECO:0000256" key="1">
    <source>
        <dbReference type="ARBA" id="ARBA00022475"/>
    </source>
</evidence>
<name>A0A6N2VRF3_9FIRM</name>
<dbReference type="Gene3D" id="3.40.190.10">
    <property type="entry name" value="Periplasmic binding protein-like II"/>
    <property type="match status" value="2"/>
</dbReference>
<dbReference type="InterPro" id="IPR050490">
    <property type="entry name" value="Bact_solute-bd_prot1"/>
</dbReference>
<keyword evidence="4" id="KW-0564">Palmitate</keyword>
<keyword evidence="3" id="KW-0472">Membrane</keyword>
<dbReference type="SUPFAM" id="SSF53850">
    <property type="entry name" value="Periplasmic binding protein-like II"/>
    <property type="match status" value="1"/>
</dbReference>
<evidence type="ECO:0000256" key="7">
    <source>
        <dbReference type="SAM" id="SignalP"/>
    </source>
</evidence>
<gene>
    <name evidence="8" type="primary">msmE_5</name>
    <name evidence="8" type="ORF">CBLFYP116_02912</name>
</gene>
<evidence type="ECO:0000256" key="6">
    <source>
        <dbReference type="SAM" id="MobiDB-lite"/>
    </source>
</evidence>
<protein>
    <submittedName>
        <fullName evidence="8">Multiple sugar-binding protein</fullName>
    </submittedName>
</protein>
<evidence type="ECO:0000313" key="8">
    <source>
        <dbReference type="EMBL" id="VYT32297.1"/>
    </source>
</evidence>
<evidence type="ECO:0000256" key="3">
    <source>
        <dbReference type="ARBA" id="ARBA00023136"/>
    </source>
</evidence>
<dbReference type="PANTHER" id="PTHR43649:SF33">
    <property type="entry name" value="POLYGALACTURONAN_RHAMNOGALACTURONAN-BINDING PROTEIN YTCQ"/>
    <property type="match status" value="1"/>
</dbReference>
<dbReference type="Pfam" id="PF01547">
    <property type="entry name" value="SBP_bac_1"/>
    <property type="match status" value="1"/>
</dbReference>
<feature type="signal peptide" evidence="7">
    <location>
        <begin position="1"/>
        <end position="30"/>
    </location>
</feature>
<keyword evidence="1" id="KW-1003">Cell membrane</keyword>
<feature type="region of interest" description="Disordered" evidence="6">
    <location>
        <begin position="22"/>
        <end position="63"/>
    </location>
</feature>
<sequence>MRKKRFLLGAVALTAALAATGCGGTNGSQAADSAKTQADTGKDSGSQDSGNKDSGVKDTSKADEADRNISCTLTLATWDVAAAKTFEELDMEGRFQQLYPNVEIDIEEFNAEPEYFNSMKIRSSASELPDLMFHKSDSMNQYSEYLADLTDTEANKNNQIASEYAVDGKVLGIPDRKASDYVYYWTDMFDEAGVEVPETWDEFVEASEKLQEHFGPQDPDFGAICMGAKDAWPTYPLMEYGPAAQSGNGYYWDAMTTEDAPFAEGTDIHTVYGKIYDLFQKGVLGKDPLGITYDQSRALFAKKKGAMTLNSPMFLTAYKADGYDTAGMSTFYLPFRDSSQDEFNLVTQGDCFLTVTNNSENPEVAKAFLEFYFSEAWYPDYIASISSDSTMTPYAKELDPVLQTASELQPEVKFVTYGAGGSDFINMVSETKFDCKQLGVEMLTDGFDYAKRCEELNQTWTEARTKLGLK</sequence>
<evidence type="ECO:0000256" key="2">
    <source>
        <dbReference type="ARBA" id="ARBA00022729"/>
    </source>
</evidence>
<dbReference type="PANTHER" id="PTHR43649">
    <property type="entry name" value="ARABINOSE-BINDING PROTEIN-RELATED"/>
    <property type="match status" value="1"/>
</dbReference>
<dbReference type="RefSeq" id="WP_002577581.1">
    <property type="nucleotide sequence ID" value="NZ_BAABZS010000001.1"/>
</dbReference>
<accession>A0A6N2VRF3</accession>
<dbReference type="AlphaFoldDB" id="A0A6N2VRF3"/>
<evidence type="ECO:0000256" key="5">
    <source>
        <dbReference type="ARBA" id="ARBA00023288"/>
    </source>
</evidence>
<dbReference type="PROSITE" id="PS51257">
    <property type="entry name" value="PROKAR_LIPOPROTEIN"/>
    <property type="match status" value="1"/>
</dbReference>
<organism evidence="8">
    <name type="scientific">Enterocloster bolteae</name>
    <dbReference type="NCBI Taxonomy" id="208479"/>
    <lineage>
        <taxon>Bacteria</taxon>
        <taxon>Bacillati</taxon>
        <taxon>Bacillota</taxon>
        <taxon>Clostridia</taxon>
        <taxon>Lachnospirales</taxon>
        <taxon>Lachnospiraceae</taxon>
        <taxon>Enterocloster</taxon>
    </lineage>
</organism>
<dbReference type="InterPro" id="IPR006059">
    <property type="entry name" value="SBP"/>
</dbReference>
<keyword evidence="2 7" id="KW-0732">Signal</keyword>
<feature type="chain" id="PRO_5026807634" evidence="7">
    <location>
        <begin position="31"/>
        <end position="470"/>
    </location>
</feature>
<proteinExistence type="predicted"/>
<feature type="compositionally biased region" description="Polar residues" evidence="6">
    <location>
        <begin position="27"/>
        <end position="49"/>
    </location>
</feature>
<keyword evidence="5" id="KW-0449">Lipoprotein</keyword>